<name>A0AAN5CJK0_9BILA</name>
<organism evidence="2 3">
    <name type="scientific">Pristionchus mayeri</name>
    <dbReference type="NCBI Taxonomy" id="1317129"/>
    <lineage>
        <taxon>Eukaryota</taxon>
        <taxon>Metazoa</taxon>
        <taxon>Ecdysozoa</taxon>
        <taxon>Nematoda</taxon>
        <taxon>Chromadorea</taxon>
        <taxon>Rhabditida</taxon>
        <taxon>Rhabditina</taxon>
        <taxon>Diplogasteromorpha</taxon>
        <taxon>Diplogasteroidea</taxon>
        <taxon>Neodiplogasteridae</taxon>
        <taxon>Pristionchus</taxon>
    </lineage>
</organism>
<keyword evidence="1" id="KW-0812">Transmembrane</keyword>
<evidence type="ECO:0000313" key="3">
    <source>
        <dbReference type="Proteomes" id="UP001328107"/>
    </source>
</evidence>
<dbReference type="Proteomes" id="UP001328107">
    <property type="component" value="Unassembled WGS sequence"/>
</dbReference>
<comment type="caution">
    <text evidence="2">The sequence shown here is derived from an EMBL/GenBank/DDBJ whole genome shotgun (WGS) entry which is preliminary data.</text>
</comment>
<evidence type="ECO:0000313" key="2">
    <source>
        <dbReference type="EMBL" id="GMR45617.1"/>
    </source>
</evidence>
<feature type="non-terminal residue" evidence="2">
    <location>
        <position position="84"/>
    </location>
</feature>
<evidence type="ECO:0000256" key="1">
    <source>
        <dbReference type="SAM" id="Phobius"/>
    </source>
</evidence>
<keyword evidence="1" id="KW-0472">Membrane</keyword>
<protein>
    <recommendedName>
        <fullName evidence="4">G protein-coupled receptor</fullName>
    </recommendedName>
</protein>
<feature type="transmembrane region" description="Helical" evidence="1">
    <location>
        <begin position="42"/>
        <end position="62"/>
    </location>
</feature>
<dbReference type="EMBL" id="BTRK01000004">
    <property type="protein sequence ID" value="GMR45617.1"/>
    <property type="molecule type" value="Genomic_DNA"/>
</dbReference>
<keyword evidence="3" id="KW-1185">Reference proteome</keyword>
<sequence length="84" mass="9821">FQLFSTVADLALSAYAPMVQFNCRLLYAESALAQFYDMTAALMIYVACFFGTVSSYFSCVYYRRNKLLPRDTYFCFDGWKYTLF</sequence>
<feature type="non-terminal residue" evidence="2">
    <location>
        <position position="1"/>
    </location>
</feature>
<keyword evidence="1" id="KW-1133">Transmembrane helix</keyword>
<dbReference type="AlphaFoldDB" id="A0AAN5CJK0"/>
<evidence type="ECO:0008006" key="4">
    <source>
        <dbReference type="Google" id="ProtNLM"/>
    </source>
</evidence>
<reference evidence="3" key="1">
    <citation type="submission" date="2022-10" db="EMBL/GenBank/DDBJ databases">
        <title>Genome assembly of Pristionchus species.</title>
        <authorList>
            <person name="Yoshida K."/>
            <person name="Sommer R.J."/>
        </authorList>
    </citation>
    <scope>NUCLEOTIDE SEQUENCE [LARGE SCALE GENOMIC DNA]</scope>
    <source>
        <strain evidence="3">RS5460</strain>
    </source>
</reference>
<accession>A0AAN5CJK0</accession>
<proteinExistence type="predicted"/>
<gene>
    <name evidence="2" type="ORF">PMAYCL1PPCAC_15812</name>
</gene>